<dbReference type="InterPro" id="IPR009959">
    <property type="entry name" value="Cyclase_SnoaL-like"/>
</dbReference>
<evidence type="ECO:0000313" key="2">
    <source>
        <dbReference type="Proteomes" id="UP000094526"/>
    </source>
</evidence>
<dbReference type="VEuPathDB" id="FungiDB:CLCR_06422"/>
<evidence type="ECO:0000313" key="1">
    <source>
        <dbReference type="EMBL" id="OCT45389.1"/>
    </source>
</evidence>
<dbReference type="STRING" id="86049.A0A1C1CA86"/>
<name>A0A1C1CA86_9EURO</name>
<dbReference type="eggNOG" id="ENOG502T08M">
    <property type="taxonomic scope" value="Eukaryota"/>
</dbReference>
<dbReference type="GO" id="GO:0030638">
    <property type="term" value="P:polyketide metabolic process"/>
    <property type="evidence" value="ECO:0007669"/>
    <property type="project" value="InterPro"/>
</dbReference>
<reference evidence="2" key="1">
    <citation type="submission" date="2015-07" db="EMBL/GenBank/DDBJ databases">
        <authorList>
            <person name="Teixeira M.M."/>
            <person name="Souza R.C."/>
            <person name="Almeida L.G."/>
            <person name="Vicente V.A."/>
            <person name="de Hoog S."/>
            <person name="Bocca A.L."/>
            <person name="de Almeida S.R."/>
            <person name="Vasconcelos A.T."/>
            <person name="Felipe M.S."/>
        </authorList>
    </citation>
    <scope>NUCLEOTIDE SEQUENCE [LARGE SCALE GENOMIC DNA]</scope>
    <source>
        <strain evidence="2">KSF</strain>
    </source>
</reference>
<comment type="caution">
    <text evidence="1">The sequence shown here is derived from an EMBL/GenBank/DDBJ whole genome shotgun (WGS) entry which is preliminary data.</text>
</comment>
<sequence>MDLRQHYLDYISAINDGCKPGALDPFVHEGVVHNDSPPLSVAGYAKNITDAQASFSDLSFNVEMIVVEPDGDQEGFGHLAVRIRLAFRPTPGQKETFYEHVFYRLEAGKIRRVWSMLDGAGLKWAEERASAGN</sequence>
<dbReference type="SUPFAM" id="SSF54427">
    <property type="entry name" value="NTF2-like"/>
    <property type="match status" value="1"/>
</dbReference>
<gene>
    <name evidence="1" type="ORF">CLCR_06422</name>
</gene>
<dbReference type="AlphaFoldDB" id="A0A1C1CA86"/>
<dbReference type="Gene3D" id="3.10.450.50">
    <property type="match status" value="1"/>
</dbReference>
<dbReference type="Proteomes" id="UP000094526">
    <property type="component" value="Unassembled WGS sequence"/>
</dbReference>
<accession>A0A1C1CA86</accession>
<protein>
    <submittedName>
        <fullName evidence="1">NTF2-like superfamily protein</fullName>
    </submittedName>
</protein>
<keyword evidence="2" id="KW-1185">Reference proteome</keyword>
<dbReference type="OrthoDB" id="2830113at2759"/>
<dbReference type="VEuPathDB" id="FungiDB:G647_08022"/>
<dbReference type="Pfam" id="PF07366">
    <property type="entry name" value="SnoaL"/>
    <property type="match status" value="1"/>
</dbReference>
<organism evidence="1 2">
    <name type="scientific">Cladophialophora carrionii</name>
    <dbReference type="NCBI Taxonomy" id="86049"/>
    <lineage>
        <taxon>Eukaryota</taxon>
        <taxon>Fungi</taxon>
        <taxon>Dikarya</taxon>
        <taxon>Ascomycota</taxon>
        <taxon>Pezizomycotina</taxon>
        <taxon>Eurotiomycetes</taxon>
        <taxon>Chaetothyriomycetidae</taxon>
        <taxon>Chaetothyriales</taxon>
        <taxon>Herpotrichiellaceae</taxon>
        <taxon>Cladophialophora</taxon>
    </lineage>
</organism>
<dbReference type="EMBL" id="LGRB01000020">
    <property type="protein sequence ID" value="OCT45389.1"/>
    <property type="molecule type" value="Genomic_DNA"/>
</dbReference>
<proteinExistence type="predicted"/>
<dbReference type="InterPro" id="IPR032710">
    <property type="entry name" value="NTF2-like_dom_sf"/>
</dbReference>